<accession>D6WGV9</accession>
<name>D6WGV9_TRICA</name>
<reference evidence="2 3" key="1">
    <citation type="journal article" date="2008" name="Nature">
        <title>The genome of the model beetle and pest Tribolium castaneum.</title>
        <authorList>
            <consortium name="Tribolium Genome Sequencing Consortium"/>
            <person name="Richards S."/>
            <person name="Gibbs R.A."/>
            <person name="Weinstock G.M."/>
            <person name="Brown S.J."/>
            <person name="Denell R."/>
            <person name="Beeman R.W."/>
            <person name="Gibbs R."/>
            <person name="Beeman R.W."/>
            <person name="Brown S.J."/>
            <person name="Bucher G."/>
            <person name="Friedrich M."/>
            <person name="Grimmelikhuijzen C.J."/>
            <person name="Klingler M."/>
            <person name="Lorenzen M."/>
            <person name="Richards S."/>
            <person name="Roth S."/>
            <person name="Schroder R."/>
            <person name="Tautz D."/>
            <person name="Zdobnov E.M."/>
            <person name="Muzny D."/>
            <person name="Gibbs R.A."/>
            <person name="Weinstock G.M."/>
            <person name="Attaway T."/>
            <person name="Bell S."/>
            <person name="Buhay C.J."/>
            <person name="Chandrabose M.N."/>
            <person name="Chavez D."/>
            <person name="Clerk-Blankenburg K.P."/>
            <person name="Cree A."/>
            <person name="Dao M."/>
            <person name="Davis C."/>
            <person name="Chacko J."/>
            <person name="Dinh H."/>
            <person name="Dugan-Rocha S."/>
            <person name="Fowler G."/>
            <person name="Garner T.T."/>
            <person name="Garnes J."/>
            <person name="Gnirke A."/>
            <person name="Hawes A."/>
            <person name="Hernandez J."/>
            <person name="Hines S."/>
            <person name="Holder M."/>
            <person name="Hume J."/>
            <person name="Jhangiani S.N."/>
            <person name="Joshi V."/>
            <person name="Khan Z.M."/>
            <person name="Jackson L."/>
            <person name="Kovar C."/>
            <person name="Kowis A."/>
            <person name="Lee S."/>
            <person name="Lewis L.R."/>
            <person name="Margolis J."/>
            <person name="Morgan M."/>
            <person name="Nazareth L.V."/>
            <person name="Nguyen N."/>
            <person name="Okwuonu G."/>
            <person name="Parker D."/>
            <person name="Richards S."/>
            <person name="Ruiz S.J."/>
            <person name="Santibanez J."/>
            <person name="Savard J."/>
            <person name="Scherer S.E."/>
            <person name="Schneider B."/>
            <person name="Sodergren E."/>
            <person name="Tautz D."/>
            <person name="Vattahil S."/>
            <person name="Villasana D."/>
            <person name="White C.S."/>
            <person name="Wright R."/>
            <person name="Park Y."/>
            <person name="Beeman R.W."/>
            <person name="Lord J."/>
            <person name="Oppert B."/>
            <person name="Lorenzen M."/>
            <person name="Brown S."/>
            <person name="Wang L."/>
            <person name="Savard J."/>
            <person name="Tautz D."/>
            <person name="Richards S."/>
            <person name="Weinstock G."/>
            <person name="Gibbs R.A."/>
            <person name="Liu Y."/>
            <person name="Worley K."/>
            <person name="Weinstock G."/>
            <person name="Elsik C.G."/>
            <person name="Reese J.T."/>
            <person name="Elhaik E."/>
            <person name="Landan G."/>
            <person name="Graur D."/>
            <person name="Arensburger P."/>
            <person name="Atkinson P."/>
            <person name="Beeman R.W."/>
            <person name="Beidler J."/>
            <person name="Brown S.J."/>
            <person name="Demuth J.P."/>
            <person name="Drury D.W."/>
            <person name="Du Y.Z."/>
            <person name="Fujiwara H."/>
            <person name="Lorenzen M."/>
            <person name="Maselli V."/>
            <person name="Osanai M."/>
            <person name="Park Y."/>
            <person name="Robertson H.M."/>
            <person name="Tu Z."/>
            <person name="Wang J.J."/>
            <person name="Wang S."/>
            <person name="Richards S."/>
            <person name="Song H."/>
            <person name="Zhang L."/>
            <person name="Sodergren E."/>
            <person name="Werner D."/>
            <person name="Stanke M."/>
            <person name="Morgenstern B."/>
            <person name="Solovyev V."/>
            <person name="Kosarev P."/>
            <person name="Brown G."/>
            <person name="Chen H.C."/>
            <person name="Ermolaeva O."/>
            <person name="Hlavina W."/>
            <person name="Kapustin Y."/>
            <person name="Kiryutin B."/>
            <person name="Kitts P."/>
            <person name="Maglott D."/>
            <person name="Pruitt K."/>
            <person name="Sapojnikov V."/>
            <person name="Souvorov A."/>
            <person name="Mackey A.J."/>
            <person name="Waterhouse R.M."/>
            <person name="Wyder S."/>
            <person name="Zdobnov E.M."/>
            <person name="Zdobnov E.M."/>
            <person name="Wyder S."/>
            <person name="Kriventseva E.V."/>
            <person name="Kadowaki T."/>
            <person name="Bork P."/>
            <person name="Aranda M."/>
            <person name="Bao R."/>
            <person name="Beermann A."/>
            <person name="Berns N."/>
            <person name="Bolognesi R."/>
            <person name="Bonneton F."/>
            <person name="Bopp D."/>
            <person name="Brown S.J."/>
            <person name="Bucher G."/>
            <person name="Butts T."/>
            <person name="Chaumot A."/>
            <person name="Denell R.E."/>
            <person name="Ferrier D.E."/>
            <person name="Friedrich M."/>
            <person name="Gordon C.M."/>
            <person name="Jindra M."/>
            <person name="Klingler M."/>
            <person name="Lan Q."/>
            <person name="Lattorff H.M."/>
            <person name="Laudet V."/>
            <person name="von Levetsow C."/>
            <person name="Liu Z."/>
            <person name="Lutz R."/>
            <person name="Lynch J.A."/>
            <person name="da Fonseca R.N."/>
            <person name="Posnien N."/>
            <person name="Reuter R."/>
            <person name="Roth S."/>
            <person name="Savard J."/>
            <person name="Schinko J.B."/>
            <person name="Schmitt C."/>
            <person name="Schoppmeier M."/>
            <person name="Schroder R."/>
            <person name="Shippy T.D."/>
            <person name="Simonnet F."/>
            <person name="Marques-Souza H."/>
            <person name="Tautz D."/>
            <person name="Tomoyasu Y."/>
            <person name="Trauner J."/>
            <person name="Van der Zee M."/>
            <person name="Vervoort M."/>
            <person name="Wittkopp N."/>
            <person name="Wimmer E.A."/>
            <person name="Yang X."/>
            <person name="Jones A.K."/>
            <person name="Sattelle D.B."/>
            <person name="Ebert P.R."/>
            <person name="Nelson D."/>
            <person name="Scott J.G."/>
            <person name="Beeman R.W."/>
            <person name="Muthukrishnan S."/>
            <person name="Kramer K.J."/>
            <person name="Arakane Y."/>
            <person name="Beeman R.W."/>
            <person name="Zhu Q."/>
            <person name="Hogenkamp D."/>
            <person name="Dixit R."/>
            <person name="Oppert B."/>
            <person name="Jiang H."/>
            <person name="Zou Z."/>
            <person name="Marshall J."/>
            <person name="Elpidina E."/>
            <person name="Vinokurov K."/>
            <person name="Oppert C."/>
            <person name="Zou Z."/>
            <person name="Evans J."/>
            <person name="Lu Z."/>
            <person name="Zhao P."/>
            <person name="Sumathipala N."/>
            <person name="Altincicek B."/>
            <person name="Vilcinskas A."/>
            <person name="Williams M."/>
            <person name="Hultmark D."/>
            <person name="Hetru C."/>
            <person name="Jiang H."/>
            <person name="Grimmelikhuijzen C.J."/>
            <person name="Hauser F."/>
            <person name="Cazzamali G."/>
            <person name="Williamson M."/>
            <person name="Park Y."/>
            <person name="Li B."/>
            <person name="Tanaka Y."/>
            <person name="Predel R."/>
            <person name="Neupert S."/>
            <person name="Schachtner J."/>
            <person name="Verleyen P."/>
            <person name="Raible F."/>
            <person name="Bork P."/>
            <person name="Friedrich M."/>
            <person name="Walden K.K."/>
            <person name="Robertson H.M."/>
            <person name="Angeli S."/>
            <person name="Foret S."/>
            <person name="Bucher G."/>
            <person name="Schuetz S."/>
            <person name="Maleszka R."/>
            <person name="Wimmer E.A."/>
            <person name="Beeman R.W."/>
            <person name="Lorenzen M."/>
            <person name="Tomoyasu Y."/>
            <person name="Miller S.C."/>
            <person name="Grossmann D."/>
            <person name="Bucher G."/>
        </authorList>
    </citation>
    <scope>NUCLEOTIDE SEQUENCE [LARGE SCALE GENOMIC DNA]</scope>
    <source>
        <strain evidence="2 3">Georgia GA2</strain>
    </source>
</reference>
<reference evidence="2 3" key="2">
    <citation type="journal article" date="2010" name="Nucleic Acids Res.">
        <title>BeetleBase in 2010: revisions to provide comprehensive genomic information for Tribolium castaneum.</title>
        <authorList>
            <person name="Kim H.S."/>
            <person name="Murphy T."/>
            <person name="Xia J."/>
            <person name="Caragea D."/>
            <person name="Park Y."/>
            <person name="Beeman R.W."/>
            <person name="Lorenzen M.D."/>
            <person name="Butcher S."/>
            <person name="Manak J.R."/>
            <person name="Brown S.J."/>
        </authorList>
    </citation>
    <scope>GENOME REANNOTATION</scope>
    <source>
        <strain evidence="2 3">Georgia GA2</strain>
    </source>
</reference>
<dbReference type="Proteomes" id="UP000007266">
    <property type="component" value="Linkage group 3"/>
</dbReference>
<dbReference type="InParanoid" id="D6WGV9"/>
<keyword evidence="1" id="KW-0732">Signal</keyword>
<evidence type="ECO:0000313" key="2">
    <source>
        <dbReference type="EMBL" id="EFA00596.1"/>
    </source>
</evidence>
<dbReference type="EMBL" id="KQ971321">
    <property type="protein sequence ID" value="EFA00596.1"/>
    <property type="molecule type" value="Genomic_DNA"/>
</dbReference>
<sequence>MLPTLLLIVTAFASNTRANLRDDCNKLFNPLNYMDQLPSLALPYVNNVPIQPSPVVPTKVINVVTEYVYRNPVCVKISGKKSLCKSKNPQANNIEHLVTKQLFVKDRQMKAHRGPFSLEDGLGMYLQGSEEPRPFMKQENTPQLSPEEVKDMLIEDRLDQLETILPHYTRRRTYQTTTITVTKVKSNNRATATLLVKNCIPQGFELCPPKIKAKRRKSKIAKASNVTFEQNYFG</sequence>
<gene>
    <name evidence="2" type="primary">AUGUSTUS-3.0.2_03467</name>
    <name evidence="2" type="ORF">TcasGA2_TC003467</name>
</gene>
<proteinExistence type="predicted"/>
<evidence type="ECO:0000313" key="3">
    <source>
        <dbReference type="Proteomes" id="UP000007266"/>
    </source>
</evidence>
<feature type="signal peptide" evidence="1">
    <location>
        <begin position="1"/>
        <end position="18"/>
    </location>
</feature>
<organism evidence="2 3">
    <name type="scientific">Tribolium castaneum</name>
    <name type="common">Red flour beetle</name>
    <dbReference type="NCBI Taxonomy" id="7070"/>
    <lineage>
        <taxon>Eukaryota</taxon>
        <taxon>Metazoa</taxon>
        <taxon>Ecdysozoa</taxon>
        <taxon>Arthropoda</taxon>
        <taxon>Hexapoda</taxon>
        <taxon>Insecta</taxon>
        <taxon>Pterygota</taxon>
        <taxon>Neoptera</taxon>
        <taxon>Endopterygota</taxon>
        <taxon>Coleoptera</taxon>
        <taxon>Polyphaga</taxon>
        <taxon>Cucujiformia</taxon>
        <taxon>Tenebrionidae</taxon>
        <taxon>Tenebrionidae incertae sedis</taxon>
        <taxon>Tribolium</taxon>
    </lineage>
</organism>
<dbReference type="HOGENOM" id="CLU_967292_0_0_1"/>
<dbReference type="AlphaFoldDB" id="D6WGV9"/>
<feature type="chain" id="PRO_5003089420" evidence="1">
    <location>
        <begin position="19"/>
        <end position="234"/>
    </location>
</feature>
<keyword evidence="3" id="KW-1185">Reference proteome</keyword>
<evidence type="ECO:0000256" key="1">
    <source>
        <dbReference type="SAM" id="SignalP"/>
    </source>
</evidence>
<dbReference type="OMA" id="KHENRMA"/>
<protein>
    <submittedName>
        <fullName evidence="2">Uncharacterized protein</fullName>
    </submittedName>
</protein>